<keyword evidence="5" id="KW-1185">Reference proteome</keyword>
<evidence type="ECO:0000313" key="5">
    <source>
        <dbReference type="Proteomes" id="UP000051863"/>
    </source>
</evidence>
<dbReference type="SUPFAM" id="SSF55729">
    <property type="entry name" value="Acyl-CoA N-acyltransferases (Nat)"/>
    <property type="match status" value="1"/>
</dbReference>
<gene>
    <name evidence="4" type="ORF">ABB27_13445</name>
</gene>
<evidence type="ECO:0000313" key="4">
    <source>
        <dbReference type="EMBL" id="KRG66558.1"/>
    </source>
</evidence>
<organism evidence="4 5">
    <name type="scientific">Stenotrophomonas terrae</name>
    <dbReference type="NCBI Taxonomy" id="405446"/>
    <lineage>
        <taxon>Bacteria</taxon>
        <taxon>Pseudomonadati</taxon>
        <taxon>Pseudomonadota</taxon>
        <taxon>Gammaproteobacteria</taxon>
        <taxon>Lysobacterales</taxon>
        <taxon>Lysobacteraceae</taxon>
        <taxon>Stenotrophomonas</taxon>
    </lineage>
</organism>
<sequence length="154" mass="16793">MIGIRESRPEDGGRVVEIWRNAVDATHDFLLSEDRLAIDEMVCGFLPQAALLLAVDASDYPLAFMLIDNGHMQALFVDPACRGTGIGAALVRHGLGLHPRMTTDVNEQNAQAIGFYEKLGFTRTGRSPFDDQGRPYPLIHLEYQAGLSAPAAKA</sequence>
<dbReference type="Proteomes" id="UP000051863">
    <property type="component" value="Unassembled WGS sequence"/>
</dbReference>
<dbReference type="NCBIfam" id="NF007807">
    <property type="entry name" value="PRK10514.1"/>
    <property type="match status" value="1"/>
</dbReference>
<dbReference type="PANTHER" id="PTHR43800">
    <property type="entry name" value="PEPTIDYL-LYSINE N-ACETYLTRANSFERASE YJAB"/>
    <property type="match status" value="1"/>
</dbReference>
<evidence type="ECO:0000259" key="3">
    <source>
        <dbReference type="PROSITE" id="PS51186"/>
    </source>
</evidence>
<dbReference type="OrthoDB" id="9789605at2"/>
<dbReference type="Gene3D" id="3.40.630.30">
    <property type="match status" value="1"/>
</dbReference>
<dbReference type="EMBL" id="LDJJ01000046">
    <property type="protein sequence ID" value="KRG66558.1"/>
    <property type="molecule type" value="Genomic_DNA"/>
</dbReference>
<dbReference type="InterPro" id="IPR016181">
    <property type="entry name" value="Acyl_CoA_acyltransferase"/>
</dbReference>
<feature type="domain" description="N-acetyltransferase" evidence="3">
    <location>
        <begin position="2"/>
        <end position="148"/>
    </location>
</feature>
<dbReference type="PANTHER" id="PTHR43800:SF1">
    <property type="entry name" value="PEPTIDYL-LYSINE N-ACETYLTRANSFERASE YJAB"/>
    <property type="match status" value="1"/>
</dbReference>
<dbReference type="CDD" id="cd04301">
    <property type="entry name" value="NAT_SF"/>
    <property type="match status" value="1"/>
</dbReference>
<name>A0A0R0CLA4_9GAMM</name>
<dbReference type="AlphaFoldDB" id="A0A0R0CLA4"/>
<dbReference type="PROSITE" id="PS51186">
    <property type="entry name" value="GNAT"/>
    <property type="match status" value="1"/>
</dbReference>
<proteinExistence type="predicted"/>
<protein>
    <submittedName>
        <fullName evidence="4">Acetyltransferase</fullName>
    </submittedName>
</protein>
<dbReference type="GO" id="GO:0016747">
    <property type="term" value="F:acyltransferase activity, transferring groups other than amino-acyl groups"/>
    <property type="evidence" value="ECO:0007669"/>
    <property type="project" value="InterPro"/>
</dbReference>
<evidence type="ECO:0000256" key="1">
    <source>
        <dbReference type="ARBA" id="ARBA00022679"/>
    </source>
</evidence>
<dbReference type="Pfam" id="PF13508">
    <property type="entry name" value="Acetyltransf_7"/>
    <property type="match status" value="1"/>
</dbReference>
<evidence type="ECO:0000256" key="2">
    <source>
        <dbReference type="ARBA" id="ARBA00023315"/>
    </source>
</evidence>
<accession>A0A0R0CLA4</accession>
<keyword evidence="1 4" id="KW-0808">Transferase</keyword>
<comment type="caution">
    <text evidence="4">The sequence shown here is derived from an EMBL/GenBank/DDBJ whole genome shotgun (WGS) entry which is preliminary data.</text>
</comment>
<reference evidence="4 5" key="1">
    <citation type="submission" date="2015-05" db="EMBL/GenBank/DDBJ databases">
        <title>Genome sequencing and analysis of members of genus Stenotrophomonas.</title>
        <authorList>
            <person name="Patil P.P."/>
            <person name="Midha S."/>
            <person name="Patil P.B."/>
        </authorList>
    </citation>
    <scope>NUCLEOTIDE SEQUENCE [LARGE SCALE GENOMIC DNA]</scope>
    <source>
        <strain evidence="4 5">DSM 18941</strain>
    </source>
</reference>
<keyword evidence="2" id="KW-0012">Acyltransferase</keyword>
<dbReference type="InterPro" id="IPR000182">
    <property type="entry name" value="GNAT_dom"/>
</dbReference>
<dbReference type="PATRIC" id="fig|405446.3.peg.2312"/>